<organism evidence="2 3">
    <name type="scientific">Sphingopyxis italica</name>
    <dbReference type="NCBI Taxonomy" id="1129133"/>
    <lineage>
        <taxon>Bacteria</taxon>
        <taxon>Pseudomonadati</taxon>
        <taxon>Pseudomonadota</taxon>
        <taxon>Alphaproteobacteria</taxon>
        <taxon>Sphingomonadales</taxon>
        <taxon>Sphingomonadaceae</taxon>
        <taxon>Sphingopyxis</taxon>
    </lineage>
</organism>
<reference evidence="2 3" key="1">
    <citation type="submission" date="2020-03" db="EMBL/GenBank/DDBJ databases">
        <title>Genomic Encyclopedia of Type Strains, Phase IV (KMG-IV): sequencing the most valuable type-strain genomes for metagenomic binning, comparative biology and taxonomic classification.</title>
        <authorList>
            <person name="Goeker M."/>
        </authorList>
    </citation>
    <scope>NUCLEOTIDE SEQUENCE [LARGE SCALE GENOMIC DNA]</scope>
    <source>
        <strain evidence="2 3">DSM 25229</strain>
    </source>
</reference>
<sequence>MSGGRWSEVMRRANPVPDPPAEIRADPARLAQWTESHHAPFSPGFEHNYAGFHAAGCGHEAEHLCFCPLEAPIGKQAACHCKAPIAPLLPGS</sequence>
<keyword evidence="3" id="KW-1185">Reference proteome</keyword>
<gene>
    <name evidence="2" type="ORF">GGR90_002202</name>
</gene>
<name>A0A7X5XRL9_9SPHN</name>
<accession>A0A7X5XRL9</accession>
<dbReference type="Proteomes" id="UP000535078">
    <property type="component" value="Unassembled WGS sequence"/>
</dbReference>
<dbReference type="EMBL" id="JAATIT010000002">
    <property type="protein sequence ID" value="NJB90027.1"/>
    <property type="molecule type" value="Genomic_DNA"/>
</dbReference>
<proteinExistence type="predicted"/>
<protein>
    <submittedName>
        <fullName evidence="2">Uncharacterized protein</fullName>
    </submittedName>
</protein>
<feature type="region of interest" description="Disordered" evidence="1">
    <location>
        <begin position="1"/>
        <end position="22"/>
    </location>
</feature>
<dbReference type="AlphaFoldDB" id="A0A7X5XRL9"/>
<evidence type="ECO:0000256" key="1">
    <source>
        <dbReference type="SAM" id="MobiDB-lite"/>
    </source>
</evidence>
<comment type="caution">
    <text evidence="2">The sequence shown here is derived from an EMBL/GenBank/DDBJ whole genome shotgun (WGS) entry which is preliminary data.</text>
</comment>
<evidence type="ECO:0000313" key="3">
    <source>
        <dbReference type="Proteomes" id="UP000535078"/>
    </source>
</evidence>
<evidence type="ECO:0000313" key="2">
    <source>
        <dbReference type="EMBL" id="NJB90027.1"/>
    </source>
</evidence>